<dbReference type="InterPro" id="IPR043128">
    <property type="entry name" value="Rev_trsase/Diguanyl_cyclase"/>
</dbReference>
<dbReference type="Pfam" id="PF08448">
    <property type="entry name" value="PAS_4"/>
    <property type="match status" value="2"/>
</dbReference>
<feature type="domain" description="PAC" evidence="8">
    <location>
        <begin position="84"/>
        <end position="135"/>
    </location>
</feature>
<dbReference type="InterPro" id="IPR012226">
    <property type="entry name" value="Diguanyl_cyclase/Pdiesterase"/>
</dbReference>
<dbReference type="PANTHER" id="PTHR44757">
    <property type="entry name" value="DIGUANYLATE CYCLASE DGCP"/>
    <property type="match status" value="1"/>
</dbReference>
<feature type="domain" description="GGDEF" evidence="10">
    <location>
        <begin position="457"/>
        <end position="589"/>
    </location>
</feature>
<dbReference type="Gene3D" id="3.30.70.270">
    <property type="match status" value="1"/>
</dbReference>
<dbReference type="InterPro" id="IPR000160">
    <property type="entry name" value="GGDEF_dom"/>
</dbReference>
<dbReference type="InterPro" id="IPR001610">
    <property type="entry name" value="PAC"/>
</dbReference>
<gene>
    <name evidence="11" type="ORF">SAMN05216272_110146</name>
</gene>
<dbReference type="NCBIfam" id="TIGR00229">
    <property type="entry name" value="sensory_box"/>
    <property type="match status" value="2"/>
</dbReference>
<evidence type="ECO:0000259" key="9">
    <source>
        <dbReference type="PROSITE" id="PS50883"/>
    </source>
</evidence>
<dbReference type="EC" id="3.1.4.52" evidence="3"/>
<evidence type="ECO:0000259" key="8">
    <source>
        <dbReference type="PROSITE" id="PS50113"/>
    </source>
</evidence>
<proteinExistence type="predicted"/>
<dbReference type="SMART" id="SM00267">
    <property type="entry name" value="GGDEF"/>
    <property type="match status" value="1"/>
</dbReference>
<evidence type="ECO:0000256" key="2">
    <source>
        <dbReference type="ARBA" id="ARBA00004533"/>
    </source>
</evidence>
<keyword evidence="12" id="KW-1185">Reference proteome</keyword>
<dbReference type="NCBIfam" id="TIGR00254">
    <property type="entry name" value="GGDEF"/>
    <property type="match status" value="1"/>
</dbReference>
<dbReference type="Proteomes" id="UP000199636">
    <property type="component" value="Unassembled WGS sequence"/>
</dbReference>
<dbReference type="CDD" id="cd01949">
    <property type="entry name" value="GGDEF"/>
    <property type="match status" value="1"/>
</dbReference>
<dbReference type="SMART" id="SM00091">
    <property type="entry name" value="PAS"/>
    <property type="match status" value="2"/>
</dbReference>
<dbReference type="GO" id="GO:0071111">
    <property type="term" value="F:cyclic-guanylate-specific phosphodiesterase activity"/>
    <property type="evidence" value="ECO:0007669"/>
    <property type="project" value="UniProtKB-EC"/>
</dbReference>
<evidence type="ECO:0000313" key="12">
    <source>
        <dbReference type="Proteomes" id="UP000199636"/>
    </source>
</evidence>
<feature type="domain" description="PAS" evidence="7">
    <location>
        <begin position="136"/>
        <end position="206"/>
    </location>
</feature>
<dbReference type="SMART" id="SM00065">
    <property type="entry name" value="GAF"/>
    <property type="match status" value="1"/>
</dbReference>
<dbReference type="InterPro" id="IPR035919">
    <property type="entry name" value="EAL_sf"/>
</dbReference>
<organism evidence="11 12">
    <name type="scientific">Pseudomonas panipatensis</name>
    <dbReference type="NCBI Taxonomy" id="428992"/>
    <lineage>
        <taxon>Bacteria</taxon>
        <taxon>Pseudomonadati</taxon>
        <taxon>Pseudomonadota</taxon>
        <taxon>Gammaproteobacteria</taxon>
        <taxon>Pseudomonadales</taxon>
        <taxon>Pseudomonadaceae</taxon>
        <taxon>Pseudomonas</taxon>
    </lineage>
</organism>
<dbReference type="PIRSF" id="PIRSF005925">
    <property type="entry name" value="Dos"/>
    <property type="match status" value="1"/>
</dbReference>
<dbReference type="Pfam" id="PF00990">
    <property type="entry name" value="GGDEF"/>
    <property type="match status" value="1"/>
</dbReference>
<dbReference type="EMBL" id="FNDS01000010">
    <property type="protein sequence ID" value="SDI50544.1"/>
    <property type="molecule type" value="Genomic_DNA"/>
</dbReference>
<dbReference type="Pfam" id="PF00563">
    <property type="entry name" value="EAL"/>
    <property type="match status" value="1"/>
</dbReference>
<evidence type="ECO:0000313" key="11">
    <source>
        <dbReference type="EMBL" id="SDI50544.1"/>
    </source>
</evidence>
<evidence type="ECO:0000256" key="1">
    <source>
        <dbReference type="ARBA" id="ARBA00001946"/>
    </source>
</evidence>
<comment type="cofactor">
    <cofactor evidence="1">
        <name>Mg(2+)</name>
        <dbReference type="ChEBI" id="CHEBI:18420"/>
    </cofactor>
</comment>
<dbReference type="OrthoDB" id="9804951at2"/>
<dbReference type="GO" id="GO:0016301">
    <property type="term" value="F:kinase activity"/>
    <property type="evidence" value="ECO:0007669"/>
    <property type="project" value="UniProtKB-KW"/>
</dbReference>
<evidence type="ECO:0000259" key="10">
    <source>
        <dbReference type="PROSITE" id="PS50887"/>
    </source>
</evidence>
<evidence type="ECO:0000259" key="7">
    <source>
        <dbReference type="PROSITE" id="PS50112"/>
    </source>
</evidence>
<dbReference type="InterPro" id="IPR000014">
    <property type="entry name" value="PAS"/>
</dbReference>
<keyword evidence="5" id="KW-0808">Transferase</keyword>
<dbReference type="PROSITE" id="PS50883">
    <property type="entry name" value="EAL"/>
    <property type="match status" value="1"/>
</dbReference>
<dbReference type="CDD" id="cd00130">
    <property type="entry name" value="PAS"/>
    <property type="match status" value="2"/>
</dbReference>
<dbReference type="Gene3D" id="3.30.450.40">
    <property type="match status" value="1"/>
</dbReference>
<feature type="domain" description="PAC" evidence="8">
    <location>
        <begin position="209"/>
        <end position="261"/>
    </location>
</feature>
<dbReference type="InterPro" id="IPR001633">
    <property type="entry name" value="EAL_dom"/>
</dbReference>
<feature type="domain" description="EAL" evidence="9">
    <location>
        <begin position="598"/>
        <end position="852"/>
    </location>
</feature>
<dbReference type="SMART" id="SM00086">
    <property type="entry name" value="PAC"/>
    <property type="match status" value="2"/>
</dbReference>
<dbReference type="GO" id="GO:0071732">
    <property type="term" value="P:cellular response to nitric oxide"/>
    <property type="evidence" value="ECO:0007669"/>
    <property type="project" value="UniProtKB-ARBA"/>
</dbReference>
<dbReference type="InterPro" id="IPR052155">
    <property type="entry name" value="Biofilm_reg_signaling"/>
</dbReference>
<dbReference type="InterPro" id="IPR029016">
    <property type="entry name" value="GAF-like_dom_sf"/>
</dbReference>
<dbReference type="InterPro" id="IPR003018">
    <property type="entry name" value="GAF"/>
</dbReference>
<dbReference type="CDD" id="cd01948">
    <property type="entry name" value="EAL"/>
    <property type="match status" value="1"/>
</dbReference>
<reference evidence="12" key="1">
    <citation type="submission" date="2016-10" db="EMBL/GenBank/DDBJ databases">
        <authorList>
            <person name="Varghese N."/>
            <person name="Submissions S."/>
        </authorList>
    </citation>
    <scope>NUCLEOTIDE SEQUENCE [LARGE SCALE GENOMIC DNA]</scope>
    <source>
        <strain evidence="12">CCM 7469</strain>
    </source>
</reference>
<dbReference type="FunFam" id="3.30.70.270:FF:000001">
    <property type="entry name" value="Diguanylate cyclase domain protein"/>
    <property type="match status" value="1"/>
</dbReference>
<evidence type="ECO:0000256" key="6">
    <source>
        <dbReference type="ARBA" id="ARBA00051114"/>
    </source>
</evidence>
<dbReference type="FunFam" id="3.20.20.450:FF:000001">
    <property type="entry name" value="Cyclic di-GMP phosphodiesterase yahA"/>
    <property type="match status" value="1"/>
</dbReference>
<dbReference type="GO" id="GO:0005886">
    <property type="term" value="C:plasma membrane"/>
    <property type="evidence" value="ECO:0007669"/>
    <property type="project" value="UniProtKB-SubCell"/>
</dbReference>
<dbReference type="PROSITE" id="PS50112">
    <property type="entry name" value="PAS"/>
    <property type="match status" value="2"/>
</dbReference>
<evidence type="ECO:0000256" key="4">
    <source>
        <dbReference type="ARBA" id="ARBA00022636"/>
    </source>
</evidence>
<dbReference type="RefSeq" id="WP_090266366.1">
    <property type="nucleotide sequence ID" value="NZ_FNDS01000010.1"/>
</dbReference>
<keyword evidence="4" id="KW-0973">c-di-GMP</keyword>
<dbReference type="SUPFAM" id="SSF55781">
    <property type="entry name" value="GAF domain-like"/>
    <property type="match status" value="1"/>
</dbReference>
<sequence length="861" mass="95365">MTPHGNRSTETSLAQLAALDRVMAIAEFTPDGTVLHANRNYQSLLGYADEEIRGRHHSTFCPPSLVRSPAYAEFWSLLSDGASRSGIEERVRRNGSSCWLEATYTPVFEGGRVVQVLKIATDITERLQQQRAQQERLKLLSLVADVSDTAVVICNAHARIAYTNAGFERTFGWRDDEVQGRNPVELLAPQLDAQSIAQLHAELYGGRSLQREEIVTGKQGQRYWAKITSNPIFDDAGRLQHTVTLLTDITQAKMHEALQHQVLEAMAREQPLTEILELICLEVERIAPEITASILAVDEQGLLHSLASPSLPQEYSRQLNGLSIGPAVGSCGTAAWRNEAVRVDNIAEDPLWADFLHLALPVGIIGCWSTPIRNSQGRPIGTFAFYFRQPRNAAYELFHQRLVDACAHLCALALERENARQRIRQLAFYDGLTGLPNRSLLQAKADQAIAAASRNDEQLAVLFIDLDRFKQVNDSLGHPAGDELLRQVAARMQQELRASDIAGRLSGDEFVVVLPQCDAEHATDTVERIQALLSQPISIAQTNLSISASVGIAMYPSDGRDMETLLHRSDMAMYQAKSSGRGCFSFFSGEMNKLAQERLALETALREALQKNQLHLHYQPQIELNSGRLYGVEALARWTHPQLGEISPARFIPLAEECGLVADLGRWALREACRQLSDWRAKGLVVPAVAVNLSPTSFHNLDLPRMIADTLRSHRLAPEDLTLELTENILLDTNPSTMKTIEEVHAQGIRLSMDDFGTGYSSLSYLRRLPVSELKLDRSFVADLEHDEAARALSSAILGIGKSLHLTVVAEGVETDTQNCRLQEQGYPVAQGYLFSPPLAPAALEHWLGEWRQAQDADTAC</sequence>
<protein>
    <recommendedName>
        <fullName evidence="3">cyclic-guanylate-specific phosphodiesterase</fullName>
        <ecNumber evidence="3">3.1.4.52</ecNumber>
    </recommendedName>
</protein>
<dbReference type="STRING" id="428992.SAMN05216272_110146"/>
<accession>A0A1G8L4C1</accession>
<dbReference type="PROSITE" id="PS50887">
    <property type="entry name" value="GGDEF"/>
    <property type="match status" value="1"/>
</dbReference>
<dbReference type="AlphaFoldDB" id="A0A1G8L4C1"/>
<name>A0A1G8L4C1_9PSED</name>
<dbReference type="SUPFAM" id="SSF55073">
    <property type="entry name" value="Nucleotide cyclase"/>
    <property type="match status" value="1"/>
</dbReference>
<comment type="catalytic activity">
    <reaction evidence="6">
        <text>3',3'-c-di-GMP + H2O = 5'-phosphoguanylyl(3'-&gt;5')guanosine + H(+)</text>
        <dbReference type="Rhea" id="RHEA:24902"/>
        <dbReference type="ChEBI" id="CHEBI:15377"/>
        <dbReference type="ChEBI" id="CHEBI:15378"/>
        <dbReference type="ChEBI" id="CHEBI:58754"/>
        <dbReference type="ChEBI" id="CHEBI:58805"/>
        <dbReference type="EC" id="3.1.4.52"/>
    </reaction>
    <physiologicalReaction direction="left-to-right" evidence="6">
        <dbReference type="Rhea" id="RHEA:24903"/>
    </physiologicalReaction>
</comment>
<dbReference type="SUPFAM" id="SSF141868">
    <property type="entry name" value="EAL domain-like"/>
    <property type="match status" value="1"/>
</dbReference>
<evidence type="ECO:0000256" key="3">
    <source>
        <dbReference type="ARBA" id="ARBA00012282"/>
    </source>
</evidence>
<evidence type="ECO:0000256" key="5">
    <source>
        <dbReference type="ARBA" id="ARBA00022777"/>
    </source>
</evidence>
<dbReference type="Gene3D" id="3.20.20.450">
    <property type="entry name" value="EAL domain"/>
    <property type="match status" value="1"/>
</dbReference>
<dbReference type="PANTHER" id="PTHR44757:SF2">
    <property type="entry name" value="BIOFILM ARCHITECTURE MAINTENANCE PROTEIN MBAA"/>
    <property type="match status" value="1"/>
</dbReference>
<keyword evidence="5" id="KW-0418">Kinase</keyword>
<dbReference type="Gene3D" id="3.30.450.20">
    <property type="entry name" value="PAS domain"/>
    <property type="match status" value="2"/>
</dbReference>
<dbReference type="InterPro" id="IPR013656">
    <property type="entry name" value="PAS_4"/>
</dbReference>
<dbReference type="InterPro" id="IPR035965">
    <property type="entry name" value="PAS-like_dom_sf"/>
</dbReference>
<dbReference type="PROSITE" id="PS50113">
    <property type="entry name" value="PAC"/>
    <property type="match status" value="2"/>
</dbReference>
<comment type="subcellular location">
    <subcellularLocation>
        <location evidence="2">Cell inner membrane</location>
    </subcellularLocation>
</comment>
<dbReference type="InterPro" id="IPR000700">
    <property type="entry name" value="PAS-assoc_C"/>
</dbReference>
<dbReference type="SUPFAM" id="SSF55785">
    <property type="entry name" value="PYP-like sensor domain (PAS domain)"/>
    <property type="match status" value="2"/>
</dbReference>
<dbReference type="SMART" id="SM00052">
    <property type="entry name" value="EAL"/>
    <property type="match status" value="1"/>
</dbReference>
<dbReference type="Pfam" id="PF13185">
    <property type="entry name" value="GAF_2"/>
    <property type="match status" value="1"/>
</dbReference>
<feature type="domain" description="PAS" evidence="7">
    <location>
        <begin position="31"/>
        <end position="55"/>
    </location>
</feature>
<dbReference type="InterPro" id="IPR029787">
    <property type="entry name" value="Nucleotide_cyclase"/>
</dbReference>